<evidence type="ECO:0000313" key="4">
    <source>
        <dbReference type="Proteomes" id="UP000006755"/>
    </source>
</evidence>
<dbReference type="InterPro" id="IPR041698">
    <property type="entry name" value="Methyltransf_25"/>
</dbReference>
<evidence type="ECO:0000259" key="2">
    <source>
        <dbReference type="Pfam" id="PF13649"/>
    </source>
</evidence>
<dbReference type="EMBL" id="AMRI01000016">
    <property type="protein sequence ID" value="EKE71617.1"/>
    <property type="molecule type" value="Genomic_DNA"/>
</dbReference>
<name>K2J9Y5_9GAMM</name>
<dbReference type="RefSeq" id="WP_008485052.1">
    <property type="nucleotide sequence ID" value="NZ_AMRI01000016.1"/>
</dbReference>
<gene>
    <name evidence="3" type="ORF">B3C1_11799</name>
</gene>
<dbReference type="Gene3D" id="3.40.50.150">
    <property type="entry name" value="Vaccinia Virus protein VP39"/>
    <property type="match status" value="1"/>
</dbReference>
<comment type="caution">
    <text evidence="3">The sequence shown here is derived from an EMBL/GenBank/DDBJ whole genome shotgun (WGS) entry which is preliminary data.</text>
</comment>
<dbReference type="PANTHER" id="PTHR43861">
    <property type="entry name" value="TRANS-ACONITATE 2-METHYLTRANSFERASE-RELATED"/>
    <property type="match status" value="1"/>
</dbReference>
<dbReference type="GO" id="GO:0032259">
    <property type="term" value="P:methylation"/>
    <property type="evidence" value="ECO:0007669"/>
    <property type="project" value="UniProtKB-KW"/>
</dbReference>
<dbReference type="PATRIC" id="fig|745411.4.peg.2322"/>
<dbReference type="OrthoDB" id="8558926at2"/>
<dbReference type="GO" id="GO:0008168">
    <property type="term" value="F:methyltransferase activity"/>
    <property type="evidence" value="ECO:0007669"/>
    <property type="project" value="UniProtKB-KW"/>
</dbReference>
<keyword evidence="3" id="KW-0489">Methyltransferase</keyword>
<evidence type="ECO:0000313" key="3">
    <source>
        <dbReference type="EMBL" id="EKE71617.1"/>
    </source>
</evidence>
<dbReference type="AlphaFoldDB" id="K2J9Y5"/>
<dbReference type="Proteomes" id="UP000006755">
    <property type="component" value="Unassembled WGS sequence"/>
</dbReference>
<sequence length="233" mass="25089">MTNQELIALFDQQAQGYDQQWARLAPINGGLYFLLESAFAALPEHARILCVGAGTGREILHLAKVFPRWQFTAVEPAPAMVAVCRDQAEKAGIAARCTFFTGYLQDLPPSAPFDAATSLLVSQFLMDKAQRIGFFNAIAQRLAPGGLLANADLAADLQSPQGQAQLALWFKVMSQALPSADALARMQNAYRQDVAVLPPAQVAALLAEGGFTGVFPFFQAGLIHGWLGQRQGD</sequence>
<dbReference type="Pfam" id="PF13649">
    <property type="entry name" value="Methyltransf_25"/>
    <property type="match status" value="1"/>
</dbReference>
<proteinExistence type="predicted"/>
<evidence type="ECO:0000256" key="1">
    <source>
        <dbReference type="ARBA" id="ARBA00022679"/>
    </source>
</evidence>
<dbReference type="SUPFAM" id="SSF53335">
    <property type="entry name" value="S-adenosyl-L-methionine-dependent methyltransferases"/>
    <property type="match status" value="1"/>
</dbReference>
<protein>
    <submittedName>
        <fullName evidence="3">SAM-dependent methyltransferase</fullName>
    </submittedName>
</protein>
<dbReference type="eggNOG" id="COG2226">
    <property type="taxonomic scope" value="Bacteria"/>
</dbReference>
<dbReference type="CDD" id="cd02440">
    <property type="entry name" value="AdoMet_MTases"/>
    <property type="match status" value="1"/>
</dbReference>
<keyword evidence="4" id="KW-1185">Reference proteome</keyword>
<keyword evidence="1 3" id="KW-0808">Transferase</keyword>
<accession>K2J9Y5</accession>
<organism evidence="3 4">
    <name type="scientific">Gallaecimonas xiamenensis 3-C-1</name>
    <dbReference type="NCBI Taxonomy" id="745411"/>
    <lineage>
        <taxon>Bacteria</taxon>
        <taxon>Pseudomonadati</taxon>
        <taxon>Pseudomonadota</taxon>
        <taxon>Gammaproteobacteria</taxon>
        <taxon>Enterobacterales</taxon>
        <taxon>Gallaecimonadaceae</taxon>
        <taxon>Gallaecimonas</taxon>
    </lineage>
</organism>
<dbReference type="STRING" id="745411.B3C1_11799"/>
<dbReference type="InterPro" id="IPR029063">
    <property type="entry name" value="SAM-dependent_MTases_sf"/>
</dbReference>
<reference evidence="3 4" key="1">
    <citation type="journal article" date="2012" name="J. Bacteriol.">
        <title>Genome Sequence of Gallaecimonas xiamenensis Type Strain 3-C-1.</title>
        <authorList>
            <person name="Lai Q."/>
            <person name="Wang L."/>
            <person name="Wang W."/>
            <person name="Shao Z."/>
        </authorList>
    </citation>
    <scope>NUCLEOTIDE SEQUENCE [LARGE SCALE GENOMIC DNA]</scope>
    <source>
        <strain evidence="3 4">3-C-1</strain>
    </source>
</reference>
<feature type="domain" description="Methyltransferase" evidence="2">
    <location>
        <begin position="48"/>
        <end position="146"/>
    </location>
</feature>